<dbReference type="Proteomes" id="UP000785679">
    <property type="component" value="Unassembled WGS sequence"/>
</dbReference>
<keyword evidence="2" id="KW-1185">Reference proteome</keyword>
<proteinExistence type="predicted"/>
<name>A0A8J8P245_HALGN</name>
<organism evidence="1 2">
    <name type="scientific">Halteria grandinella</name>
    <dbReference type="NCBI Taxonomy" id="5974"/>
    <lineage>
        <taxon>Eukaryota</taxon>
        <taxon>Sar</taxon>
        <taxon>Alveolata</taxon>
        <taxon>Ciliophora</taxon>
        <taxon>Intramacronucleata</taxon>
        <taxon>Spirotrichea</taxon>
        <taxon>Stichotrichia</taxon>
        <taxon>Sporadotrichida</taxon>
        <taxon>Halteriidae</taxon>
        <taxon>Halteria</taxon>
    </lineage>
</organism>
<comment type="caution">
    <text evidence="1">The sequence shown here is derived from an EMBL/GenBank/DDBJ whole genome shotgun (WGS) entry which is preliminary data.</text>
</comment>
<evidence type="ECO:0000313" key="2">
    <source>
        <dbReference type="Proteomes" id="UP000785679"/>
    </source>
</evidence>
<dbReference type="EMBL" id="RRYP01002728">
    <property type="protein sequence ID" value="TNV84475.1"/>
    <property type="molecule type" value="Genomic_DNA"/>
</dbReference>
<reference evidence="1" key="1">
    <citation type="submission" date="2019-06" db="EMBL/GenBank/DDBJ databases">
        <authorList>
            <person name="Zheng W."/>
        </authorList>
    </citation>
    <scope>NUCLEOTIDE SEQUENCE</scope>
    <source>
        <strain evidence="1">QDHG01</strain>
    </source>
</reference>
<sequence>MFQRLVRRKPPLSSISTTLLKMNLSPQIASQLRTILYSHQRIQSEEAVVISIKTNSKKNSPLSIKNTRKAQESMLMQMLSLIDGFQAHYSGWGFLEGSDSQCSVELSRSESEDVSSILINAIMSFSKIFIRFLYQVVWVQFWEEQLEAELDARSIFRSQAWTNFIAFF</sequence>
<protein>
    <submittedName>
        <fullName evidence="1">Uncharacterized protein</fullName>
    </submittedName>
</protein>
<accession>A0A8J8P245</accession>
<dbReference type="AlphaFoldDB" id="A0A8J8P245"/>
<evidence type="ECO:0000313" key="1">
    <source>
        <dbReference type="EMBL" id="TNV84475.1"/>
    </source>
</evidence>
<gene>
    <name evidence="1" type="ORF">FGO68_gene466</name>
</gene>